<keyword evidence="3" id="KW-1185">Reference proteome</keyword>
<reference evidence="2" key="1">
    <citation type="journal article" date="2023" name="Mol. Biol. Evol.">
        <title>Third-Generation Sequencing Reveals the Adaptive Role of the Epigenome in Three Deep-Sea Polychaetes.</title>
        <authorList>
            <person name="Perez M."/>
            <person name="Aroh O."/>
            <person name="Sun Y."/>
            <person name="Lan Y."/>
            <person name="Juniper S.K."/>
            <person name="Young C.R."/>
            <person name="Angers B."/>
            <person name="Qian P.Y."/>
        </authorList>
    </citation>
    <scope>NUCLEOTIDE SEQUENCE</scope>
    <source>
        <strain evidence="2">R07B-5</strain>
    </source>
</reference>
<gene>
    <name evidence="2" type="ORF">NP493_1760g00008</name>
</gene>
<name>A0AAD9JT09_RIDPI</name>
<feature type="region of interest" description="Disordered" evidence="1">
    <location>
        <begin position="284"/>
        <end position="303"/>
    </location>
</feature>
<evidence type="ECO:0000313" key="2">
    <source>
        <dbReference type="EMBL" id="KAK2158854.1"/>
    </source>
</evidence>
<evidence type="ECO:0000256" key="1">
    <source>
        <dbReference type="SAM" id="MobiDB-lite"/>
    </source>
</evidence>
<feature type="compositionally biased region" description="Basic and acidic residues" evidence="1">
    <location>
        <begin position="284"/>
        <end position="294"/>
    </location>
</feature>
<sequence length="339" mass="36669">MSPNERIQDQLRVSSAGRTGGSCAQSPLGLLRSTEEDDRLLAAMAIADLANSLPAIAKTPPANLPGKKLQPSLPAQSEHCPQSTFQYHTAKVPRRLAESATKIQTATYLKRKPPSVATLATHNGNKIAKITSGNARPSSDRVDNVQPGQQVDIKNVALLKHCSSTASTPTTATAASSVTPAMTTVHVTHSSDREVKNLKLTKKFDDVKNVPLVGVVPSHHIDAMKLPLKKRKLLKTHSQSVIPIVVAPHETTPGPNVARLTQDGQAANRSSVSPPPAKVRLVKVEQEKQTEGRNEPTPQLVPARRHTGDWLTDTIVLRRRQRVIVSPCLWRESLATADM</sequence>
<comment type="caution">
    <text evidence="2">The sequence shown here is derived from an EMBL/GenBank/DDBJ whole genome shotgun (WGS) entry which is preliminary data.</text>
</comment>
<feature type="compositionally biased region" description="Polar residues" evidence="1">
    <location>
        <begin position="1"/>
        <end position="25"/>
    </location>
</feature>
<dbReference type="AlphaFoldDB" id="A0AAD9JT09"/>
<accession>A0AAD9JT09</accession>
<evidence type="ECO:0000313" key="3">
    <source>
        <dbReference type="Proteomes" id="UP001209878"/>
    </source>
</evidence>
<protein>
    <submittedName>
        <fullName evidence="2">Uncharacterized protein</fullName>
    </submittedName>
</protein>
<dbReference type="EMBL" id="JAODUO010001762">
    <property type="protein sequence ID" value="KAK2158854.1"/>
    <property type="molecule type" value="Genomic_DNA"/>
</dbReference>
<feature type="region of interest" description="Disordered" evidence="1">
    <location>
        <begin position="1"/>
        <end position="30"/>
    </location>
</feature>
<dbReference type="Proteomes" id="UP001209878">
    <property type="component" value="Unassembled WGS sequence"/>
</dbReference>
<organism evidence="2 3">
    <name type="scientific">Ridgeia piscesae</name>
    <name type="common">Tubeworm</name>
    <dbReference type="NCBI Taxonomy" id="27915"/>
    <lineage>
        <taxon>Eukaryota</taxon>
        <taxon>Metazoa</taxon>
        <taxon>Spiralia</taxon>
        <taxon>Lophotrochozoa</taxon>
        <taxon>Annelida</taxon>
        <taxon>Polychaeta</taxon>
        <taxon>Sedentaria</taxon>
        <taxon>Canalipalpata</taxon>
        <taxon>Sabellida</taxon>
        <taxon>Siboglinidae</taxon>
        <taxon>Ridgeia</taxon>
    </lineage>
</organism>
<proteinExistence type="predicted"/>